<evidence type="ECO:0000256" key="4">
    <source>
        <dbReference type="ARBA" id="ARBA00022475"/>
    </source>
</evidence>
<feature type="transmembrane region" description="Helical" evidence="9">
    <location>
        <begin position="137"/>
        <end position="158"/>
    </location>
</feature>
<evidence type="ECO:0000256" key="7">
    <source>
        <dbReference type="ARBA" id="ARBA00022989"/>
    </source>
</evidence>
<evidence type="ECO:0000256" key="8">
    <source>
        <dbReference type="ARBA" id="ARBA00023136"/>
    </source>
</evidence>
<evidence type="ECO:0000256" key="6">
    <source>
        <dbReference type="ARBA" id="ARBA00022692"/>
    </source>
</evidence>
<dbReference type="Proteomes" id="UP000295238">
    <property type="component" value="Unassembled WGS sequence"/>
</dbReference>
<dbReference type="PROSITE" id="PS50928">
    <property type="entry name" value="ABC_TM1"/>
    <property type="match status" value="1"/>
</dbReference>
<evidence type="ECO:0000259" key="10">
    <source>
        <dbReference type="PROSITE" id="PS50928"/>
    </source>
</evidence>
<reference evidence="11 12" key="1">
    <citation type="submission" date="2019-03" db="EMBL/GenBank/DDBJ databases">
        <title>Rhizobium sp. nov., an bacterium isolated from biocrust in Mu Us Desert.</title>
        <authorList>
            <person name="Lixiong L."/>
        </authorList>
    </citation>
    <scope>NUCLEOTIDE SEQUENCE [LARGE SCALE GENOMIC DNA]</scope>
    <source>
        <strain evidence="11 12">SPY-1</strain>
    </source>
</reference>
<comment type="similarity">
    <text evidence="2">Belongs to the binding-protein-dependent transport system permease family. HisMQ subfamily.</text>
</comment>
<dbReference type="AlphaFoldDB" id="A0A4R5UIP6"/>
<protein>
    <submittedName>
        <fullName evidence="11">ABC transporter permease</fullName>
    </submittedName>
</protein>
<keyword evidence="4" id="KW-1003">Cell membrane</keyword>
<feature type="transmembrane region" description="Helical" evidence="9">
    <location>
        <begin position="26"/>
        <end position="47"/>
    </location>
</feature>
<keyword evidence="7 9" id="KW-1133">Transmembrane helix</keyword>
<dbReference type="InterPro" id="IPR000515">
    <property type="entry name" value="MetI-like"/>
</dbReference>
<feature type="transmembrane region" description="Helical" evidence="9">
    <location>
        <begin position="246"/>
        <end position="266"/>
    </location>
</feature>
<keyword evidence="3 9" id="KW-0813">Transport</keyword>
<dbReference type="PANTHER" id="PTHR30614:SF10">
    <property type="entry name" value="ARGININE ABC TRANSPORTER PERMEASE PROTEIN ARTM"/>
    <property type="match status" value="1"/>
</dbReference>
<evidence type="ECO:0000256" key="3">
    <source>
        <dbReference type="ARBA" id="ARBA00022448"/>
    </source>
</evidence>
<dbReference type="InterPro" id="IPR010065">
    <property type="entry name" value="AA_ABC_transptr_permease_3TM"/>
</dbReference>
<keyword evidence="5" id="KW-0997">Cell inner membrane</keyword>
<keyword evidence="6 9" id="KW-0812">Transmembrane</keyword>
<evidence type="ECO:0000313" key="11">
    <source>
        <dbReference type="EMBL" id="TDK36702.1"/>
    </source>
</evidence>
<feature type="domain" description="ABC transmembrane type-1" evidence="10">
    <location>
        <begin position="66"/>
        <end position="263"/>
    </location>
</feature>
<name>A0A4R5UIP6_9HYPH</name>
<gene>
    <name evidence="11" type="ORF">E2F50_07195</name>
</gene>
<dbReference type="PANTHER" id="PTHR30614">
    <property type="entry name" value="MEMBRANE COMPONENT OF AMINO ACID ABC TRANSPORTER"/>
    <property type="match status" value="1"/>
</dbReference>
<comment type="caution">
    <text evidence="11">The sequence shown here is derived from an EMBL/GenBank/DDBJ whole genome shotgun (WGS) entry which is preliminary data.</text>
</comment>
<feature type="transmembrane region" description="Helical" evidence="9">
    <location>
        <begin position="102"/>
        <end position="125"/>
    </location>
</feature>
<dbReference type="NCBIfam" id="TIGR01726">
    <property type="entry name" value="HEQRo_perm_3TM"/>
    <property type="match status" value="1"/>
</dbReference>
<dbReference type="Pfam" id="PF00528">
    <property type="entry name" value="BPD_transp_1"/>
    <property type="match status" value="1"/>
</dbReference>
<dbReference type="CDD" id="cd06261">
    <property type="entry name" value="TM_PBP2"/>
    <property type="match status" value="1"/>
</dbReference>
<evidence type="ECO:0000256" key="5">
    <source>
        <dbReference type="ARBA" id="ARBA00022519"/>
    </source>
</evidence>
<dbReference type="InterPro" id="IPR043429">
    <property type="entry name" value="ArtM/GltK/GlnP/TcyL/YhdX-like"/>
</dbReference>
<dbReference type="SUPFAM" id="SSF161098">
    <property type="entry name" value="MetI-like"/>
    <property type="match status" value="1"/>
</dbReference>
<dbReference type="OrthoDB" id="9814550at2"/>
<dbReference type="InterPro" id="IPR035906">
    <property type="entry name" value="MetI-like_sf"/>
</dbReference>
<evidence type="ECO:0000256" key="1">
    <source>
        <dbReference type="ARBA" id="ARBA00004429"/>
    </source>
</evidence>
<dbReference type="EMBL" id="SMTL01000002">
    <property type="protein sequence ID" value="TDK36702.1"/>
    <property type="molecule type" value="Genomic_DNA"/>
</dbReference>
<feature type="transmembrane region" description="Helical" evidence="9">
    <location>
        <begin position="210"/>
        <end position="226"/>
    </location>
</feature>
<dbReference type="GO" id="GO:0006865">
    <property type="term" value="P:amino acid transport"/>
    <property type="evidence" value="ECO:0007669"/>
    <property type="project" value="TreeGrafter"/>
</dbReference>
<dbReference type="GO" id="GO:0043190">
    <property type="term" value="C:ATP-binding cassette (ABC) transporter complex"/>
    <property type="evidence" value="ECO:0007669"/>
    <property type="project" value="InterPro"/>
</dbReference>
<dbReference type="RefSeq" id="WP_133315412.1">
    <property type="nucleotide sequence ID" value="NZ_SMTL01000002.1"/>
</dbReference>
<feature type="transmembrane region" description="Helical" evidence="9">
    <location>
        <begin position="67"/>
        <end position="90"/>
    </location>
</feature>
<accession>A0A4R5UIP6</accession>
<evidence type="ECO:0000313" key="12">
    <source>
        <dbReference type="Proteomes" id="UP000295238"/>
    </source>
</evidence>
<evidence type="ECO:0000256" key="2">
    <source>
        <dbReference type="ARBA" id="ARBA00010072"/>
    </source>
</evidence>
<comment type="subcellular location">
    <subcellularLocation>
        <location evidence="1">Cell inner membrane</location>
        <topology evidence="1">Multi-pass membrane protein</topology>
    </subcellularLocation>
    <subcellularLocation>
        <location evidence="9">Cell membrane</location>
        <topology evidence="9">Multi-pass membrane protein</topology>
    </subcellularLocation>
</comment>
<keyword evidence="12" id="KW-1185">Reference proteome</keyword>
<sequence>MSVISELIPPQPAPPELKRRITPARVAAIGVLALWAFLAVLLLLTVVNGWDQAKFLRYGPRYLNGLGVTLSLVGLSIVLGAILSLPIAFARMAQNRLLNALAYGYVYVFRSTPLLAQLFLIYYGLGSFKPQLETVGLWWFFREAWYCGLLSFVLNTAAYQAEILRGAIESVSRGQHEGAAALGLSKRVAFRKIILPQALIVALRPYGNEIVLMIKGSAVVAIVTVYDLMGETRYAFSRTFDYQTYLWAAVFYLAMVEALRHIWAWIERRLTRHLKR</sequence>
<dbReference type="Gene3D" id="1.10.3720.10">
    <property type="entry name" value="MetI-like"/>
    <property type="match status" value="1"/>
</dbReference>
<organism evidence="11 12">
    <name type="scientific">Rhizobium deserti</name>
    <dbReference type="NCBI Taxonomy" id="2547961"/>
    <lineage>
        <taxon>Bacteria</taxon>
        <taxon>Pseudomonadati</taxon>
        <taxon>Pseudomonadota</taxon>
        <taxon>Alphaproteobacteria</taxon>
        <taxon>Hyphomicrobiales</taxon>
        <taxon>Rhizobiaceae</taxon>
        <taxon>Rhizobium/Agrobacterium group</taxon>
        <taxon>Rhizobium</taxon>
    </lineage>
</organism>
<dbReference type="GO" id="GO:0022857">
    <property type="term" value="F:transmembrane transporter activity"/>
    <property type="evidence" value="ECO:0007669"/>
    <property type="project" value="InterPro"/>
</dbReference>
<evidence type="ECO:0000256" key="9">
    <source>
        <dbReference type="RuleBase" id="RU363032"/>
    </source>
</evidence>
<keyword evidence="8 9" id="KW-0472">Membrane</keyword>
<proteinExistence type="inferred from homology"/>